<keyword evidence="1" id="KW-0695">RNA-directed DNA polymerase</keyword>
<keyword evidence="1" id="KW-0548">Nucleotidyltransferase</keyword>
<dbReference type="OrthoDB" id="117764at2759"/>
<evidence type="ECO:0000313" key="1">
    <source>
        <dbReference type="EMBL" id="OWZ05861.1"/>
    </source>
</evidence>
<keyword evidence="2" id="KW-1185">Reference proteome</keyword>
<reference evidence="2" key="1">
    <citation type="submission" date="2017-03" db="EMBL/GenBank/DDBJ databases">
        <title>Phytopthora megakarya and P. palmivora, two closely related causual agents of cacao black pod achieved similar genome size and gene model numbers by different mechanisms.</title>
        <authorList>
            <person name="Ali S."/>
            <person name="Shao J."/>
            <person name="Larry D.J."/>
            <person name="Kronmiller B."/>
            <person name="Shen D."/>
            <person name="Strem M.D."/>
            <person name="Melnick R.L."/>
            <person name="Guiltinan M.J."/>
            <person name="Tyler B.M."/>
            <person name="Meinhardt L.W."/>
            <person name="Bailey B.A."/>
        </authorList>
    </citation>
    <scope>NUCLEOTIDE SEQUENCE [LARGE SCALE GENOMIC DNA]</scope>
    <source>
        <strain evidence="2">zdho120</strain>
    </source>
</reference>
<accession>A0A225VJV7</accession>
<dbReference type="EMBL" id="NBNE01004221">
    <property type="protein sequence ID" value="OWZ05861.1"/>
    <property type="molecule type" value="Genomic_DNA"/>
</dbReference>
<dbReference type="InterPro" id="IPR043502">
    <property type="entry name" value="DNA/RNA_pol_sf"/>
</dbReference>
<proteinExistence type="predicted"/>
<keyword evidence="1" id="KW-0808">Transferase</keyword>
<organism evidence="1 2">
    <name type="scientific">Phytophthora megakarya</name>
    <dbReference type="NCBI Taxonomy" id="4795"/>
    <lineage>
        <taxon>Eukaryota</taxon>
        <taxon>Sar</taxon>
        <taxon>Stramenopiles</taxon>
        <taxon>Oomycota</taxon>
        <taxon>Peronosporomycetes</taxon>
        <taxon>Peronosporales</taxon>
        <taxon>Peronosporaceae</taxon>
        <taxon>Phytophthora</taxon>
    </lineage>
</organism>
<sequence>MMHRVNLGFYHSLWIIEWNQMLFGLKNEPQIYQLMIDNAIYGFTWIPKPEDHGCTLDVFEDGEPVDPRKPSVFGRRSYIDDILILGSTI</sequence>
<dbReference type="InterPro" id="IPR043128">
    <property type="entry name" value="Rev_trsase/Diguanyl_cyclase"/>
</dbReference>
<name>A0A225VJV7_9STRA</name>
<dbReference type="SUPFAM" id="SSF56672">
    <property type="entry name" value="DNA/RNA polymerases"/>
    <property type="match status" value="1"/>
</dbReference>
<comment type="caution">
    <text evidence="1">The sequence shown here is derived from an EMBL/GenBank/DDBJ whole genome shotgun (WGS) entry which is preliminary data.</text>
</comment>
<dbReference type="Gene3D" id="3.30.70.270">
    <property type="match status" value="1"/>
</dbReference>
<gene>
    <name evidence="1" type="ORF">PHMEG_00021969</name>
</gene>
<dbReference type="GO" id="GO:0003964">
    <property type="term" value="F:RNA-directed DNA polymerase activity"/>
    <property type="evidence" value="ECO:0007669"/>
    <property type="project" value="UniProtKB-KW"/>
</dbReference>
<protein>
    <submittedName>
        <fullName evidence="1">Reverse transcriptase</fullName>
    </submittedName>
</protein>
<dbReference type="AlphaFoldDB" id="A0A225VJV7"/>
<dbReference type="Proteomes" id="UP000198211">
    <property type="component" value="Unassembled WGS sequence"/>
</dbReference>
<evidence type="ECO:0000313" key="2">
    <source>
        <dbReference type="Proteomes" id="UP000198211"/>
    </source>
</evidence>